<reference evidence="5 6" key="1">
    <citation type="submission" date="2018-04" db="EMBL/GenBank/DDBJ databases">
        <title>Genome sequencing of Flavobacterium sp. HYN0059.</title>
        <authorList>
            <person name="Yi H."/>
            <person name="Baek C."/>
        </authorList>
    </citation>
    <scope>NUCLEOTIDE SEQUENCE [LARGE SCALE GENOMIC DNA]</scope>
    <source>
        <strain evidence="5 6">HYN0059</strain>
    </source>
</reference>
<accession>A0A2S1R2R7</accession>
<name>A0A2S1R2R7_9FLAO</name>
<keyword evidence="3" id="KW-0378">Hydrolase</keyword>
<dbReference type="EMBL" id="CP029186">
    <property type="protein sequence ID" value="AWH86960.1"/>
    <property type="molecule type" value="Genomic_DNA"/>
</dbReference>
<dbReference type="PANTHER" id="PTHR39181:SF1">
    <property type="entry name" value="TYROSINE-PROTEIN PHOSPHATASE YWQE"/>
    <property type="match status" value="1"/>
</dbReference>
<dbReference type="AlphaFoldDB" id="A0A2S1R2R7"/>
<comment type="similarity">
    <text evidence="1">Belongs to the metallo-dependent hydrolases superfamily. CpsB/CapC family.</text>
</comment>
<evidence type="ECO:0000256" key="1">
    <source>
        <dbReference type="ARBA" id="ARBA00005750"/>
    </source>
</evidence>
<dbReference type="PIRSF" id="PIRSF016557">
    <property type="entry name" value="Caps_synth_CpsB"/>
    <property type="match status" value="1"/>
</dbReference>
<dbReference type="Proteomes" id="UP000244929">
    <property type="component" value="Chromosome"/>
</dbReference>
<proteinExistence type="inferred from homology"/>
<keyword evidence="6" id="KW-1185">Reference proteome</keyword>
<comment type="catalytic activity">
    <reaction evidence="4">
        <text>O-phospho-L-tyrosyl-[protein] + H2O = L-tyrosyl-[protein] + phosphate</text>
        <dbReference type="Rhea" id="RHEA:10684"/>
        <dbReference type="Rhea" id="RHEA-COMP:10136"/>
        <dbReference type="Rhea" id="RHEA-COMP:20101"/>
        <dbReference type="ChEBI" id="CHEBI:15377"/>
        <dbReference type="ChEBI" id="CHEBI:43474"/>
        <dbReference type="ChEBI" id="CHEBI:46858"/>
        <dbReference type="ChEBI" id="CHEBI:61978"/>
        <dbReference type="EC" id="3.1.3.48"/>
    </reaction>
</comment>
<dbReference type="GO" id="GO:0004725">
    <property type="term" value="F:protein tyrosine phosphatase activity"/>
    <property type="evidence" value="ECO:0007669"/>
    <property type="project" value="UniProtKB-EC"/>
</dbReference>
<dbReference type="OrthoDB" id="9788539at2"/>
<dbReference type="GO" id="GO:0030145">
    <property type="term" value="F:manganese ion binding"/>
    <property type="evidence" value="ECO:0007669"/>
    <property type="project" value="InterPro"/>
</dbReference>
<evidence type="ECO:0000313" key="5">
    <source>
        <dbReference type="EMBL" id="AWH86960.1"/>
    </source>
</evidence>
<dbReference type="SUPFAM" id="SSF89550">
    <property type="entry name" value="PHP domain-like"/>
    <property type="match status" value="1"/>
</dbReference>
<dbReference type="Pfam" id="PF19567">
    <property type="entry name" value="CpsB_CapC"/>
    <property type="match status" value="1"/>
</dbReference>
<dbReference type="InterPro" id="IPR016667">
    <property type="entry name" value="Caps_polysacc_synth_CpsB/CapC"/>
</dbReference>
<organism evidence="5 6">
    <name type="scientific">Flavobacterium album</name>
    <dbReference type="NCBI Taxonomy" id="2175091"/>
    <lineage>
        <taxon>Bacteria</taxon>
        <taxon>Pseudomonadati</taxon>
        <taxon>Bacteroidota</taxon>
        <taxon>Flavobacteriia</taxon>
        <taxon>Flavobacteriales</taxon>
        <taxon>Flavobacteriaceae</taxon>
        <taxon>Flavobacterium</taxon>
    </lineage>
</organism>
<evidence type="ECO:0000313" key="6">
    <source>
        <dbReference type="Proteomes" id="UP000244929"/>
    </source>
</evidence>
<evidence type="ECO:0000256" key="4">
    <source>
        <dbReference type="ARBA" id="ARBA00051722"/>
    </source>
</evidence>
<evidence type="ECO:0000256" key="3">
    <source>
        <dbReference type="ARBA" id="ARBA00022801"/>
    </source>
</evidence>
<evidence type="ECO:0000256" key="2">
    <source>
        <dbReference type="ARBA" id="ARBA00013064"/>
    </source>
</evidence>
<dbReference type="Gene3D" id="3.20.20.140">
    <property type="entry name" value="Metal-dependent hydrolases"/>
    <property type="match status" value="1"/>
</dbReference>
<dbReference type="PANTHER" id="PTHR39181">
    <property type="entry name" value="TYROSINE-PROTEIN PHOSPHATASE YWQE"/>
    <property type="match status" value="1"/>
</dbReference>
<dbReference type="InterPro" id="IPR016195">
    <property type="entry name" value="Pol/histidinol_Pase-like"/>
</dbReference>
<dbReference type="KEGG" id="falb:HYN59_08410"/>
<sequence>MLPGIDDGATDEENSLTLINTLKGYGFSQFITTPHVLTGVWNNTKQGITTKEASTKDFLGKKDITNPFKAAAEYLIDDTFQKLLKAEELLTLKDNYVLVEMSYLNPPMQLYDVIFELQLAGYKPVLAHPERYMFYHFKEEEYKKLKRAGCLFQINLLSVTGYYGRPVFDICKKLLDNNMIDFAGSDVHHERHTEAFKNPVLLKQTDNLIKALNNNSLFSE</sequence>
<dbReference type="EC" id="3.1.3.48" evidence="2"/>
<gene>
    <name evidence="5" type="ORF">HYN59_08410</name>
</gene>
<protein>
    <recommendedName>
        <fullName evidence="2">protein-tyrosine-phosphatase</fullName>
        <ecNumber evidence="2">3.1.3.48</ecNumber>
    </recommendedName>
</protein>